<organism evidence="2 3">
    <name type="scientific">Elysia crispata</name>
    <name type="common">lettuce slug</name>
    <dbReference type="NCBI Taxonomy" id="231223"/>
    <lineage>
        <taxon>Eukaryota</taxon>
        <taxon>Metazoa</taxon>
        <taxon>Spiralia</taxon>
        <taxon>Lophotrochozoa</taxon>
        <taxon>Mollusca</taxon>
        <taxon>Gastropoda</taxon>
        <taxon>Heterobranchia</taxon>
        <taxon>Euthyneura</taxon>
        <taxon>Panpulmonata</taxon>
        <taxon>Sacoglossa</taxon>
        <taxon>Placobranchoidea</taxon>
        <taxon>Plakobranchidae</taxon>
        <taxon>Elysia</taxon>
    </lineage>
</organism>
<sequence>MEKHKFRPECIWNTDKTGCSTVQTPRRQLAKKGEKRVGSIVSHEKGSTVTLCGAGQCSRTLDPRCPSRNTVQRSPKGIRVDDVRKLYELSKAFLRTHKAFKGPSSVDDIGQSRVTL</sequence>
<evidence type="ECO:0000256" key="1">
    <source>
        <dbReference type="SAM" id="MobiDB-lite"/>
    </source>
</evidence>
<feature type="region of interest" description="Disordered" evidence="1">
    <location>
        <begin position="23"/>
        <end position="42"/>
    </location>
</feature>
<dbReference type="AlphaFoldDB" id="A0AAE0XVX5"/>
<dbReference type="EMBL" id="JAWDGP010007456">
    <property type="protein sequence ID" value="KAK3717494.1"/>
    <property type="molecule type" value="Genomic_DNA"/>
</dbReference>
<keyword evidence="3" id="KW-1185">Reference proteome</keyword>
<comment type="caution">
    <text evidence="2">The sequence shown here is derived from an EMBL/GenBank/DDBJ whole genome shotgun (WGS) entry which is preliminary data.</text>
</comment>
<accession>A0AAE0XVX5</accession>
<proteinExistence type="predicted"/>
<protein>
    <submittedName>
        <fullName evidence="2">Uncharacterized protein</fullName>
    </submittedName>
</protein>
<name>A0AAE0XVX5_9GAST</name>
<dbReference type="Proteomes" id="UP001283361">
    <property type="component" value="Unassembled WGS sequence"/>
</dbReference>
<reference evidence="2" key="1">
    <citation type="journal article" date="2023" name="G3 (Bethesda)">
        <title>A reference genome for the long-term kleptoplast-retaining sea slug Elysia crispata morphotype clarki.</title>
        <authorList>
            <person name="Eastman K.E."/>
            <person name="Pendleton A.L."/>
            <person name="Shaikh M.A."/>
            <person name="Suttiyut T."/>
            <person name="Ogas R."/>
            <person name="Tomko P."/>
            <person name="Gavelis G."/>
            <person name="Widhalm J.R."/>
            <person name="Wisecaver J.H."/>
        </authorList>
    </citation>
    <scope>NUCLEOTIDE SEQUENCE</scope>
    <source>
        <strain evidence="2">ECLA1</strain>
    </source>
</reference>
<feature type="compositionally biased region" description="Basic and acidic residues" evidence="1">
    <location>
        <begin position="31"/>
        <end position="42"/>
    </location>
</feature>
<gene>
    <name evidence="2" type="ORF">RRG08_054413</name>
</gene>
<evidence type="ECO:0000313" key="2">
    <source>
        <dbReference type="EMBL" id="KAK3717494.1"/>
    </source>
</evidence>
<evidence type="ECO:0000313" key="3">
    <source>
        <dbReference type="Proteomes" id="UP001283361"/>
    </source>
</evidence>